<organism evidence="1 2">
    <name type="scientific">Candidatus Glomeribacter gigasporarum BEG34</name>
    <dbReference type="NCBI Taxonomy" id="1070319"/>
    <lineage>
        <taxon>Bacteria</taxon>
        <taxon>Pseudomonadati</taxon>
        <taxon>Pseudomonadota</taxon>
        <taxon>Betaproteobacteria</taxon>
        <taxon>Burkholderiales</taxon>
        <taxon>Burkholderiaceae</taxon>
        <taxon>Candidatus Glomeribacter</taxon>
    </lineage>
</organism>
<evidence type="ECO:0000313" key="2">
    <source>
        <dbReference type="Proteomes" id="UP000054051"/>
    </source>
</evidence>
<sequence>MGLPAFDTLQIFEALEKAGFEESKAKAISAVVRRAHESSDFATKRDIDDLRKDMDAKFAGVDAKFAAMEERFDAKFAGVNARFVSMEERFDAKLERMGSGLRQEMSDMKFALIKWIVGLGIAQTGLWFTLKLLPI</sequence>
<gene>
    <name evidence="1" type="ORF">CAGGBEG34_450002</name>
</gene>
<dbReference type="AlphaFoldDB" id="G2JBH4"/>
<accession>G2JBH4</accession>
<dbReference type="Gene3D" id="3.90.20.10">
    <property type="match status" value="1"/>
</dbReference>
<comment type="caution">
    <text evidence="1">The sequence shown here is derived from an EMBL/GenBank/DDBJ whole genome shotgun (WGS) entry which is preliminary data.</text>
</comment>
<name>G2JBH4_9BURK</name>
<evidence type="ECO:0000313" key="1">
    <source>
        <dbReference type="EMBL" id="CCD30128.1"/>
    </source>
</evidence>
<dbReference type="RefSeq" id="WP_006683200.1">
    <property type="nucleotide sequence ID" value="NZ_CAFB01000064.1"/>
</dbReference>
<keyword evidence="2" id="KW-1185">Reference proteome</keyword>
<dbReference type="OrthoDB" id="9133087at2"/>
<protein>
    <submittedName>
        <fullName evidence="1">Putative Phage-related protein</fullName>
    </submittedName>
</protein>
<dbReference type="EMBL" id="CAFB01000064">
    <property type="protein sequence ID" value="CCD30128.1"/>
    <property type="molecule type" value="Genomic_DNA"/>
</dbReference>
<dbReference type="eggNOG" id="ENOG50334ZY">
    <property type="taxonomic scope" value="Bacteria"/>
</dbReference>
<reference evidence="1 2" key="1">
    <citation type="submission" date="2011-08" db="EMBL/GenBank/DDBJ databases">
        <title>The genome of the obligate endobacterium of an arbuscular mycorrhizal fungus reveals an interphylum network of nutritional interactions.</title>
        <authorList>
            <person name="Ghignone S."/>
            <person name="Salvioli A."/>
            <person name="Anca I."/>
            <person name="Lumini E."/>
            <person name="Ortu G."/>
            <person name="Petiti L."/>
            <person name="Cruveiller S."/>
            <person name="Bianciotto V."/>
            <person name="Piffanelli P."/>
            <person name="Lanfranco L."/>
            <person name="Bonfante P."/>
        </authorList>
    </citation>
    <scope>NUCLEOTIDE SEQUENCE [LARGE SCALE GENOMIC DNA]</scope>
    <source>
        <strain evidence="1 2">BEG34</strain>
    </source>
</reference>
<dbReference type="Proteomes" id="UP000054051">
    <property type="component" value="Unassembled WGS sequence"/>
</dbReference>
<proteinExistence type="predicted"/>